<dbReference type="Gene3D" id="3.10.10.10">
    <property type="entry name" value="HIV Type 1 Reverse Transcriptase, subunit A, domain 1"/>
    <property type="match status" value="1"/>
</dbReference>
<dbReference type="PANTHER" id="PTHR33050:SF7">
    <property type="entry name" value="RIBONUCLEASE H"/>
    <property type="match status" value="1"/>
</dbReference>
<evidence type="ECO:0000259" key="1">
    <source>
        <dbReference type="PROSITE" id="PS50878"/>
    </source>
</evidence>
<evidence type="ECO:0000313" key="2">
    <source>
        <dbReference type="EMBL" id="CAG6694561.1"/>
    </source>
</evidence>
<dbReference type="Gene3D" id="3.30.70.270">
    <property type="match status" value="1"/>
</dbReference>
<sequence>MFHAPLPQHRQWTCLFSAREKKGCRPLDLDLPRSLVPLLPPGLSSTSSPKRTTVDTREGTKVVGGRLRFFTDSWIRLGAPPALVKIISGYSIPFSARPPLAPLGISPQFCTPVSPEMSAHIRSMQATGVLTPIHTGSGFLSRMFLVPKGDGSTRPVLNLKRLNLFLSPRKFQLVSQFKIPSFLQQGDYLIKLDLSQAYFHVPVKETHQRFLALSYNGTLLAMTCLPFGLATAPQAFASLSNWVASLLRKRGMRVVVYLDDFCLANQDPLVLKEQGRQVVLLLEELGWIVNFPKSSLTPSPALQFLGIMWDPHQDLKWLPLVKQEVLRNLILSLLHVKVWELDSARSLLGHLGFASFVIPLGRLHSRRVQRQAMRLRPLQPVPIHSSVLSELDWWLSSLDLKSNIFPRRFEFYISTDASDLGWGAQINNIPQAGLWSKEQLEWHINRKEMFAVRQALFLNLDGLRDSAVMIQSDNRTVVSYLRRQGGTKSLVLLQEVETILFMAQQHGIHVSAQFIPGMMNSVADSLSRQKPLPDWHLLSPATQPIFQKWGVPLVDLFASRASAIVPRYVTRLSTDRQALFVDAFSRDWDFPLAWVFPPPALMPQVLHHLNSAKGLFIVVAPHWEKVFWRPDLMTRAILPPIPITGLDKFLIDLTTGKPPPKVGSLLLEAWLVQGGWRKQLLGSQLTNSCF</sequence>
<reference evidence="2" key="1">
    <citation type="submission" date="2021-05" db="EMBL/GenBank/DDBJ databases">
        <authorList>
            <person name="Alioto T."/>
            <person name="Alioto T."/>
            <person name="Gomez Garrido J."/>
        </authorList>
    </citation>
    <scope>NUCLEOTIDE SEQUENCE</scope>
</reference>
<dbReference type="CDD" id="cd09275">
    <property type="entry name" value="RNase_HI_RT_DIRS1"/>
    <property type="match status" value="1"/>
</dbReference>
<proteinExistence type="predicted"/>
<dbReference type="Pfam" id="PF00078">
    <property type="entry name" value="RVT_1"/>
    <property type="match status" value="1"/>
</dbReference>
<dbReference type="InterPro" id="IPR043502">
    <property type="entry name" value="DNA/RNA_pol_sf"/>
</dbReference>
<feature type="domain" description="Reverse transcriptase" evidence="1">
    <location>
        <begin position="127"/>
        <end position="309"/>
    </location>
</feature>
<name>A0A8D8TX95_9HEMI</name>
<dbReference type="PROSITE" id="PS50878">
    <property type="entry name" value="RT_POL"/>
    <property type="match status" value="1"/>
</dbReference>
<dbReference type="InterPro" id="IPR052055">
    <property type="entry name" value="Hepadnavirus_pol/RT"/>
</dbReference>
<dbReference type="InterPro" id="IPR043128">
    <property type="entry name" value="Rev_trsase/Diguanyl_cyclase"/>
</dbReference>
<accession>A0A8D8TX95</accession>
<protein>
    <submittedName>
        <fullName evidence="2">Enzymatic polyprotein</fullName>
    </submittedName>
</protein>
<dbReference type="PANTHER" id="PTHR33050">
    <property type="entry name" value="REVERSE TRANSCRIPTASE DOMAIN-CONTAINING PROTEIN"/>
    <property type="match status" value="1"/>
</dbReference>
<organism evidence="2">
    <name type="scientific">Cacopsylla melanoneura</name>
    <dbReference type="NCBI Taxonomy" id="428564"/>
    <lineage>
        <taxon>Eukaryota</taxon>
        <taxon>Metazoa</taxon>
        <taxon>Ecdysozoa</taxon>
        <taxon>Arthropoda</taxon>
        <taxon>Hexapoda</taxon>
        <taxon>Insecta</taxon>
        <taxon>Pterygota</taxon>
        <taxon>Neoptera</taxon>
        <taxon>Paraneoptera</taxon>
        <taxon>Hemiptera</taxon>
        <taxon>Sternorrhyncha</taxon>
        <taxon>Psylloidea</taxon>
        <taxon>Psyllidae</taxon>
        <taxon>Psyllinae</taxon>
        <taxon>Cacopsylla</taxon>
    </lineage>
</organism>
<dbReference type="InterPro" id="IPR000477">
    <property type="entry name" value="RT_dom"/>
</dbReference>
<dbReference type="AlphaFoldDB" id="A0A8D8TX95"/>
<dbReference type="GO" id="GO:0071897">
    <property type="term" value="P:DNA biosynthetic process"/>
    <property type="evidence" value="ECO:0007669"/>
    <property type="project" value="UniProtKB-ARBA"/>
</dbReference>
<dbReference type="SUPFAM" id="SSF56672">
    <property type="entry name" value="DNA/RNA polymerases"/>
    <property type="match status" value="1"/>
</dbReference>
<dbReference type="EMBL" id="HBUF01318847">
    <property type="protein sequence ID" value="CAG6694561.1"/>
    <property type="molecule type" value="Transcribed_RNA"/>
</dbReference>